<organism evidence="7 8">
    <name type="scientific">Plectus sambesii</name>
    <dbReference type="NCBI Taxonomy" id="2011161"/>
    <lineage>
        <taxon>Eukaryota</taxon>
        <taxon>Metazoa</taxon>
        <taxon>Ecdysozoa</taxon>
        <taxon>Nematoda</taxon>
        <taxon>Chromadorea</taxon>
        <taxon>Plectida</taxon>
        <taxon>Plectina</taxon>
        <taxon>Plectoidea</taxon>
        <taxon>Plectidae</taxon>
        <taxon>Plectus</taxon>
    </lineage>
</organism>
<evidence type="ECO:0000256" key="5">
    <source>
        <dbReference type="SAM" id="MobiDB-lite"/>
    </source>
</evidence>
<comment type="similarity">
    <text evidence="1">Belongs to the pseudouridine synthase TruD family.</text>
</comment>
<dbReference type="GO" id="GO:0008033">
    <property type="term" value="P:tRNA processing"/>
    <property type="evidence" value="ECO:0007669"/>
    <property type="project" value="UniProtKB-KW"/>
</dbReference>
<dbReference type="NCBIfam" id="TIGR00094">
    <property type="entry name" value="tRNA_TruD_broad"/>
    <property type="match status" value="1"/>
</dbReference>
<dbReference type="GO" id="GO:0005634">
    <property type="term" value="C:nucleus"/>
    <property type="evidence" value="ECO:0007669"/>
    <property type="project" value="TreeGrafter"/>
</dbReference>
<name>A0A914V7U6_9BILA</name>
<dbReference type="AlphaFoldDB" id="A0A914V7U6"/>
<sequence>MESDFGITEFVSDLPELGCVLKQRFQDFIVREISLDGTVVQLRKKGVSEEKKDPEASSQSTDLPDFLPSETITALEALSSEKDFKKSVDIACETLDKAQRTAVHEAIRNRFDGRLSSSTKTTDGKQVISVVRAQGNNQRKRKIWPSDRPDFCHFTLYKENKDTQEALALVAKFSGLKQSCFRTAGTKDRRALTSQRVCVYRVEDKRLAGLNSRLRGIQLGDFCYSPDDIGLGDLWGNRFVIVLRNLTGFSDQSQISHSVDKWKTEGFVNYYGGQRFGTGSVSTHDVGRRILKGEWKEAVELVLTPRDNAVGLDEALGVWKKTGSAADAFSCLPSAMRFASVEGQLLAGLKKASVDGNVNYRLTFNSLSRNSRSLYVHSYQSYIWNKVTSMRIKKMGKKVLPGDLIFENDDRKSTVKVTDVNAQGLDHHKICLPLPSESMEMPDNEIGQWYLDLLAEDGLTPDAFGKLEADFVVGGAVRALFVKPTDVEYSLCRYDDATVPLTDSDLDLLAGRTHTETVPEGRFFALRLAFSLPAGCYATMALRELTRTDMSKRNQMSLNDYATEPKNVPEKYAMKVSVKFGSTIHVFDHVEDLTFLDFKAIVGVQFGLEEEFVMRLGSEVIEGEPSQRLSEFGIVNGDRLFIVGPDEPAAKRTAPTAASAAASSQSSKVSKEQPMETESAPAAKQEEEKRMVERDSEGINAALTRENARGFVEKAVILLQWLLEKEGFQVDMPSNWKNVLEGAKPQLLHFTCSHEKSSQRADICVVAYDANSSSSSIHVQASSSTDVGRPFSRGFVLRSIDYSNSTDIDALKALEDALYWSVINEMKIMTLGYGCALLDTMSKVDVRLKILGYLDVRSIGRLECTHSAASLLSRTAAVDRYVWKRLLRQRFREEAVAAAEKAGKSYRQELKKRTEERKRNAAAAASVIRVPFVEEDDDYWRRRNPVAPPTIPDPYFPWNPLSPRPPTNPFDPLGGHLLMPNRPRGFVPGAPRFFPRGGGFPHNDPFGRDFI</sequence>
<evidence type="ECO:0000256" key="4">
    <source>
        <dbReference type="ARBA" id="ARBA00036943"/>
    </source>
</evidence>
<dbReference type="InterPro" id="IPR042214">
    <property type="entry name" value="TruD_catalytic"/>
</dbReference>
<feature type="compositionally biased region" description="Low complexity" evidence="5">
    <location>
        <begin position="651"/>
        <end position="668"/>
    </location>
</feature>
<dbReference type="PANTHER" id="PTHR13326">
    <property type="entry name" value="TRNA PSEUDOURIDINE SYNTHASE D"/>
    <property type="match status" value="1"/>
</dbReference>
<dbReference type="Proteomes" id="UP000887566">
    <property type="component" value="Unplaced"/>
</dbReference>
<dbReference type="CDD" id="cd02576">
    <property type="entry name" value="PseudoU_synth_ScPUS7"/>
    <property type="match status" value="1"/>
</dbReference>
<keyword evidence="7" id="KW-1185">Reference proteome</keyword>
<dbReference type="InterPro" id="IPR020103">
    <property type="entry name" value="PsdUridine_synth_cat_dom_sf"/>
</dbReference>
<feature type="domain" description="TRUD" evidence="6">
    <location>
        <begin position="266"/>
        <end position="483"/>
    </location>
</feature>
<proteinExistence type="inferred from homology"/>
<dbReference type="InterPro" id="IPR020119">
    <property type="entry name" value="PsdUridine_synth_TruD_CS"/>
</dbReference>
<dbReference type="InterPro" id="IPR011760">
    <property type="entry name" value="PsdUridine_synth_TruD_insert"/>
</dbReference>
<evidence type="ECO:0000256" key="2">
    <source>
        <dbReference type="ARBA" id="ARBA00022694"/>
    </source>
</evidence>
<dbReference type="FunFam" id="3.30.2350.20:FF:000003">
    <property type="entry name" value="Pseudouridylate synthase 7 homolog"/>
    <property type="match status" value="1"/>
</dbReference>
<dbReference type="InterPro" id="IPR001656">
    <property type="entry name" value="PsdUridine_synth_TruD"/>
</dbReference>
<comment type="catalytic activity">
    <reaction evidence="4">
        <text>a uridine in tRNA = a pseudouridine in tRNA</text>
        <dbReference type="Rhea" id="RHEA:54572"/>
        <dbReference type="Rhea" id="RHEA-COMP:13339"/>
        <dbReference type="Rhea" id="RHEA-COMP:13934"/>
        <dbReference type="ChEBI" id="CHEBI:65314"/>
        <dbReference type="ChEBI" id="CHEBI:65315"/>
    </reaction>
</comment>
<feature type="region of interest" description="Disordered" evidence="5">
    <location>
        <begin position="45"/>
        <end position="65"/>
    </location>
</feature>
<dbReference type="Pfam" id="PF01142">
    <property type="entry name" value="TruD"/>
    <property type="match status" value="1"/>
</dbReference>
<evidence type="ECO:0000256" key="3">
    <source>
        <dbReference type="ARBA" id="ARBA00023235"/>
    </source>
</evidence>
<protein>
    <submittedName>
        <fullName evidence="8">TRUD domain-containing protein</fullName>
    </submittedName>
</protein>
<evidence type="ECO:0000256" key="1">
    <source>
        <dbReference type="ARBA" id="ARBA00007953"/>
    </source>
</evidence>
<dbReference type="SUPFAM" id="SSF55120">
    <property type="entry name" value="Pseudouridine synthase"/>
    <property type="match status" value="1"/>
</dbReference>
<evidence type="ECO:0000259" key="6">
    <source>
        <dbReference type="PROSITE" id="PS50984"/>
    </source>
</evidence>
<dbReference type="PANTHER" id="PTHR13326:SF31">
    <property type="entry name" value="PSEUDOURIDYLATE SYNTHASE 7 HOMOLOG"/>
    <property type="match status" value="1"/>
</dbReference>
<reference evidence="8" key="1">
    <citation type="submission" date="2022-11" db="UniProtKB">
        <authorList>
            <consortium name="WormBaseParasite"/>
        </authorList>
    </citation>
    <scope>IDENTIFICATION</scope>
</reference>
<keyword evidence="2" id="KW-0819">tRNA processing</keyword>
<dbReference type="GO" id="GO:0003723">
    <property type="term" value="F:RNA binding"/>
    <property type="evidence" value="ECO:0007669"/>
    <property type="project" value="InterPro"/>
</dbReference>
<feature type="compositionally biased region" description="Basic and acidic residues" evidence="5">
    <location>
        <begin position="684"/>
        <end position="695"/>
    </location>
</feature>
<dbReference type="PROSITE" id="PS01268">
    <property type="entry name" value="UPF0024"/>
    <property type="match status" value="1"/>
</dbReference>
<keyword evidence="3" id="KW-0413">Isomerase</keyword>
<accession>A0A914V7U6</accession>
<dbReference type="GO" id="GO:0009982">
    <property type="term" value="F:pseudouridine synthase activity"/>
    <property type="evidence" value="ECO:0007669"/>
    <property type="project" value="InterPro"/>
</dbReference>
<dbReference type="WBParaSite" id="PSAMB.scaffold1633size29213.g14110.t1">
    <property type="protein sequence ID" value="PSAMB.scaffold1633size29213.g14110.t1"/>
    <property type="gene ID" value="PSAMB.scaffold1633size29213.g14110"/>
</dbReference>
<dbReference type="Gene3D" id="3.30.2350.20">
    <property type="entry name" value="TruD, catalytic domain"/>
    <property type="match status" value="2"/>
</dbReference>
<feature type="compositionally biased region" description="Basic and acidic residues" evidence="5">
    <location>
        <begin position="46"/>
        <end position="55"/>
    </location>
</feature>
<dbReference type="GO" id="GO:0001522">
    <property type="term" value="P:pseudouridine synthesis"/>
    <property type="evidence" value="ECO:0007669"/>
    <property type="project" value="InterPro"/>
</dbReference>
<evidence type="ECO:0000313" key="8">
    <source>
        <dbReference type="WBParaSite" id="PSAMB.scaffold1633size29213.g14110.t1"/>
    </source>
</evidence>
<feature type="region of interest" description="Disordered" evidence="5">
    <location>
        <begin position="651"/>
        <end position="695"/>
    </location>
</feature>
<dbReference type="PROSITE" id="PS50984">
    <property type="entry name" value="TRUD"/>
    <property type="match status" value="1"/>
</dbReference>
<evidence type="ECO:0000313" key="7">
    <source>
        <dbReference type="Proteomes" id="UP000887566"/>
    </source>
</evidence>